<evidence type="ECO:0000256" key="9">
    <source>
        <dbReference type="ARBA" id="ARBA00029494"/>
    </source>
</evidence>
<dbReference type="FunFam" id="1.20.120.610:FF:000002">
    <property type="entry name" value="V-type proton ATPase proteolipid subunit"/>
    <property type="match status" value="1"/>
</dbReference>
<keyword evidence="8 13" id="KW-0472">Membrane</keyword>
<dbReference type="InterPro" id="IPR002379">
    <property type="entry name" value="ATPase_proteolipid_c-like_dom"/>
</dbReference>
<comment type="subcellular location">
    <subcellularLocation>
        <location evidence="1">Membrane</location>
        <topology evidence="1">Multi-pass membrane protein</topology>
    </subcellularLocation>
</comment>
<evidence type="ECO:0000256" key="13">
    <source>
        <dbReference type="SAM" id="Phobius"/>
    </source>
</evidence>
<keyword evidence="5" id="KW-0375">Hydrogen ion transport</keyword>
<dbReference type="PRINTS" id="PR00122">
    <property type="entry name" value="VACATPASE"/>
</dbReference>
<keyword evidence="3" id="KW-0813">Transport</keyword>
<reference evidence="17" key="1">
    <citation type="submission" date="2020-01" db="EMBL/GenBank/DDBJ databases">
        <title>Draft genome sequence of the Termite Coptotermes fromosanus.</title>
        <authorList>
            <person name="Itakura S."/>
            <person name="Yosikawa Y."/>
            <person name="Umezawa K."/>
        </authorList>
    </citation>
    <scope>NUCLEOTIDE SEQUENCE [LARGE SCALE GENOMIC DNA]</scope>
</reference>
<dbReference type="Pfam" id="PF17906">
    <property type="entry name" value="HTH_48"/>
    <property type="match status" value="1"/>
</dbReference>
<dbReference type="InterPro" id="IPR035921">
    <property type="entry name" value="F/V-ATP_Csub_sf"/>
</dbReference>
<evidence type="ECO:0000256" key="1">
    <source>
        <dbReference type="ARBA" id="ARBA00004141"/>
    </source>
</evidence>
<evidence type="ECO:0000256" key="2">
    <source>
        <dbReference type="ARBA" id="ARBA00007296"/>
    </source>
</evidence>
<evidence type="ECO:0000313" key="16">
    <source>
        <dbReference type="EMBL" id="GFG39514.1"/>
    </source>
</evidence>
<organism evidence="16 17">
    <name type="scientific">Coptotermes formosanus</name>
    <name type="common">Formosan subterranean termite</name>
    <dbReference type="NCBI Taxonomy" id="36987"/>
    <lineage>
        <taxon>Eukaryota</taxon>
        <taxon>Metazoa</taxon>
        <taxon>Ecdysozoa</taxon>
        <taxon>Arthropoda</taxon>
        <taxon>Hexapoda</taxon>
        <taxon>Insecta</taxon>
        <taxon>Pterygota</taxon>
        <taxon>Neoptera</taxon>
        <taxon>Polyneoptera</taxon>
        <taxon>Dictyoptera</taxon>
        <taxon>Blattodea</taxon>
        <taxon>Blattoidea</taxon>
        <taxon>Termitoidae</taxon>
        <taxon>Rhinotermitidae</taxon>
        <taxon>Coptotermes</taxon>
    </lineage>
</organism>
<feature type="domain" description="Mos1 transposase HTH" evidence="15">
    <location>
        <begin position="307"/>
        <end position="337"/>
    </location>
</feature>
<dbReference type="GO" id="GO:0046961">
    <property type="term" value="F:proton-transporting ATPase activity, rotational mechanism"/>
    <property type="evidence" value="ECO:0007669"/>
    <property type="project" value="InterPro"/>
</dbReference>
<evidence type="ECO:0000256" key="8">
    <source>
        <dbReference type="ARBA" id="ARBA00023136"/>
    </source>
</evidence>
<dbReference type="PANTHER" id="PTHR10263">
    <property type="entry name" value="V-TYPE PROTON ATPASE PROTEOLIPID SUBUNIT"/>
    <property type="match status" value="1"/>
</dbReference>
<dbReference type="Pfam" id="PF00137">
    <property type="entry name" value="ATP-synt_C"/>
    <property type="match status" value="2"/>
</dbReference>
<evidence type="ECO:0000313" key="17">
    <source>
        <dbReference type="Proteomes" id="UP000502823"/>
    </source>
</evidence>
<feature type="domain" description="V-ATPase proteolipid subunit C-like" evidence="14">
    <location>
        <begin position="241"/>
        <end position="300"/>
    </location>
</feature>
<dbReference type="Gene3D" id="1.10.10.1450">
    <property type="match status" value="1"/>
</dbReference>
<dbReference type="Proteomes" id="UP000502823">
    <property type="component" value="Unassembled WGS sequence"/>
</dbReference>
<evidence type="ECO:0000256" key="11">
    <source>
        <dbReference type="ARBA" id="ARBA00071448"/>
    </source>
</evidence>
<dbReference type="SUPFAM" id="SSF81333">
    <property type="entry name" value="F1F0 ATP synthase subunit C"/>
    <property type="match status" value="2"/>
</dbReference>
<evidence type="ECO:0000256" key="3">
    <source>
        <dbReference type="ARBA" id="ARBA00022448"/>
    </source>
</evidence>
<dbReference type="InParanoid" id="A0A6L2Q535"/>
<dbReference type="Gene3D" id="3.30.420.10">
    <property type="entry name" value="Ribonuclease H-like superfamily/Ribonuclease H"/>
    <property type="match status" value="1"/>
</dbReference>
<feature type="transmembrane region" description="Helical" evidence="13">
    <location>
        <begin position="235"/>
        <end position="268"/>
    </location>
</feature>
<feature type="region of interest" description="Disordered" evidence="12">
    <location>
        <begin position="447"/>
        <end position="473"/>
    </location>
</feature>
<evidence type="ECO:0000256" key="5">
    <source>
        <dbReference type="ARBA" id="ARBA00022781"/>
    </source>
</evidence>
<dbReference type="InterPro" id="IPR000245">
    <property type="entry name" value="ATPase_proteolipid_csu"/>
</dbReference>
<evidence type="ECO:0000256" key="10">
    <source>
        <dbReference type="ARBA" id="ARBA00031057"/>
    </source>
</evidence>
<feature type="domain" description="V-ATPase proteolipid subunit C-like" evidence="14">
    <location>
        <begin position="152"/>
        <end position="211"/>
    </location>
</feature>
<dbReference type="CDD" id="cd18177">
    <property type="entry name" value="ATP-synt_Vo_c_ATP6F_rpt1"/>
    <property type="match status" value="1"/>
</dbReference>
<protein>
    <recommendedName>
        <fullName evidence="9">V-type proton ATPase 16 kDa proteolipid subunit c</fullName>
    </recommendedName>
    <alternativeName>
        <fullName evidence="11">V-type proton ATPase 21 kDa proteolipid subunit c''</fullName>
    </alternativeName>
    <alternativeName>
        <fullName evidence="10">Vacuolar proton pump 16 kDa proteolipid subunit c</fullName>
    </alternativeName>
</protein>
<dbReference type="InterPro" id="IPR036397">
    <property type="entry name" value="RNaseH_sf"/>
</dbReference>
<comment type="similarity">
    <text evidence="2">Belongs to the V-ATPase proteolipid subunit family.</text>
</comment>
<evidence type="ECO:0000259" key="14">
    <source>
        <dbReference type="Pfam" id="PF00137"/>
    </source>
</evidence>
<feature type="compositionally biased region" description="Polar residues" evidence="12">
    <location>
        <begin position="452"/>
        <end position="473"/>
    </location>
</feature>
<dbReference type="GO" id="GO:0033179">
    <property type="term" value="C:proton-transporting V-type ATPase, V0 domain"/>
    <property type="evidence" value="ECO:0007669"/>
    <property type="project" value="InterPro"/>
</dbReference>
<keyword evidence="17" id="KW-1185">Reference proteome</keyword>
<sequence>MLEDHLHVKIRHDHHHLNREYYKNKLLTTTKFTETKEKYYVFCPHSKLSSRNHRDEIQIIYDCVPKEIRVVGTVRDTSWIIGASRSTQPTIQLSVTSAVLCTDHLVYPMSRDGALVCVFNYQVLYYVLTGKGERVSLGWFLENTSPYMWATVGIGLSVALSVVGAALGIHTTGVSIVGGGVKAPRIKTKNLISVIFCEAVAIYGLITAIVLSGMLEPFTYTRAMDIPEIRNQNWLSGYLMFGAGVSVGLVNLFCGIAVGIVGSGAALADAANSTLFVKILIVEIFGSAIGLFGLIVGIYMAKDIQPADIHRQVCEVYGEGAMSDSIVRRWCRQFESGRDNVHDDKRSGHPSVVTPDLIQQIEVKIHENRRFTITDLAEFFPNASRKTVRWIVTETLHFRKLCARWVPKNLTPEHKTKRMGSALSFLEHYEKDGDEFLTHIVTGDETRVSHVTPESKQQSMQWRHTSSPTKKNSGRLSALTISCARYSGTVMEFCSLITVQVDKQSMPRCTVTPYNAYAGLFKTNARDYSAPGWWFSTTMPVRIWLGKQQPYCSNFVGIWITPRTVRTSRRATTICFCI</sequence>
<dbReference type="GO" id="GO:0003676">
    <property type="term" value="F:nucleic acid binding"/>
    <property type="evidence" value="ECO:0007669"/>
    <property type="project" value="InterPro"/>
</dbReference>
<proteinExistence type="inferred from homology"/>
<evidence type="ECO:0000256" key="4">
    <source>
        <dbReference type="ARBA" id="ARBA00022692"/>
    </source>
</evidence>
<evidence type="ECO:0000256" key="6">
    <source>
        <dbReference type="ARBA" id="ARBA00022989"/>
    </source>
</evidence>
<dbReference type="EMBL" id="BLKM01000905">
    <property type="protein sequence ID" value="GFG39514.1"/>
    <property type="molecule type" value="Genomic_DNA"/>
</dbReference>
<evidence type="ECO:0000256" key="7">
    <source>
        <dbReference type="ARBA" id="ARBA00023065"/>
    </source>
</evidence>
<name>A0A6L2Q535_COPFO</name>
<dbReference type="Gene3D" id="1.20.120.610">
    <property type="entry name" value="lithium bound rotor ring of v- atpase"/>
    <property type="match status" value="1"/>
</dbReference>
<gene>
    <name evidence="16" type="ORF">Cfor_00509</name>
</gene>
<dbReference type="AlphaFoldDB" id="A0A6L2Q535"/>
<feature type="transmembrane region" description="Helical" evidence="13">
    <location>
        <begin position="280"/>
        <end position="301"/>
    </location>
</feature>
<feature type="transmembrane region" description="Helical" evidence="13">
    <location>
        <begin position="191"/>
        <end position="215"/>
    </location>
</feature>
<feature type="transmembrane region" description="Helical" evidence="13">
    <location>
        <begin position="148"/>
        <end position="170"/>
    </location>
</feature>
<dbReference type="CDD" id="cd18178">
    <property type="entry name" value="ATP-synt_Vo_c_ATP6F_rpt2"/>
    <property type="match status" value="1"/>
</dbReference>
<accession>A0A6L2Q535</accession>
<dbReference type="OrthoDB" id="10264021at2759"/>
<evidence type="ECO:0000259" key="15">
    <source>
        <dbReference type="Pfam" id="PF17906"/>
    </source>
</evidence>
<keyword evidence="6 13" id="KW-1133">Transmembrane helix</keyword>
<evidence type="ECO:0000256" key="12">
    <source>
        <dbReference type="SAM" id="MobiDB-lite"/>
    </source>
</evidence>
<keyword evidence="4 13" id="KW-0812">Transmembrane</keyword>
<keyword evidence="7" id="KW-0406">Ion transport</keyword>
<comment type="caution">
    <text evidence="16">The sequence shown here is derived from an EMBL/GenBank/DDBJ whole genome shotgun (WGS) entry which is preliminary data.</text>
</comment>
<dbReference type="InterPro" id="IPR041426">
    <property type="entry name" value="Mos1_HTH"/>
</dbReference>